<evidence type="ECO:0000259" key="15">
    <source>
        <dbReference type="PROSITE" id="PS50876"/>
    </source>
</evidence>
<dbReference type="InterPro" id="IPR001037">
    <property type="entry name" value="Integrase_C_retrovir"/>
</dbReference>
<keyword evidence="11" id="KW-0238">DNA-binding</keyword>
<keyword evidence="8" id="KW-0862">Zinc</keyword>
<evidence type="ECO:0000256" key="9">
    <source>
        <dbReference type="ARBA" id="ARBA00022908"/>
    </source>
</evidence>
<comment type="similarity">
    <text evidence="1">Belongs to the beta type-B retroviral polymerase family. HERV class-II K(HML-2) pol subfamily.</text>
</comment>
<dbReference type="InterPro" id="IPR043502">
    <property type="entry name" value="DNA/RNA_pol_sf"/>
</dbReference>
<keyword evidence="5" id="KW-0479">Metal-binding</keyword>
<dbReference type="SUPFAM" id="SSF56672">
    <property type="entry name" value="DNA/RNA polymerases"/>
    <property type="match status" value="1"/>
</dbReference>
<keyword evidence="7" id="KW-0378">Hydrolase</keyword>
<evidence type="ECO:0000256" key="4">
    <source>
        <dbReference type="ARBA" id="ARBA00022722"/>
    </source>
</evidence>
<feature type="domain" description="Reverse transcriptase" evidence="16">
    <location>
        <begin position="1"/>
        <end position="147"/>
    </location>
</feature>
<accession>A0A8D1IPK1</accession>
<dbReference type="Ensembl" id="ENSSSCT00045047561.1">
    <property type="protein sequence ID" value="ENSSSCP00045033021.1"/>
    <property type="gene ID" value="ENSSSCG00045027957.1"/>
</dbReference>
<dbReference type="InterPro" id="IPR036397">
    <property type="entry name" value="RNaseH_sf"/>
</dbReference>
<evidence type="ECO:0000259" key="18">
    <source>
        <dbReference type="PROSITE" id="PS50994"/>
    </source>
</evidence>
<feature type="domain" description="RNase H type-1" evidence="17">
    <location>
        <begin position="362"/>
        <end position="492"/>
    </location>
</feature>
<dbReference type="Gene3D" id="1.10.10.200">
    <property type="match status" value="1"/>
</dbReference>
<dbReference type="GO" id="GO:0003964">
    <property type="term" value="F:RNA-directed DNA polymerase activity"/>
    <property type="evidence" value="ECO:0007669"/>
    <property type="project" value="UniProtKB-KW"/>
</dbReference>
<dbReference type="PROSITE" id="PS50876">
    <property type="entry name" value="ZF_INTEGRASE"/>
    <property type="match status" value="1"/>
</dbReference>
<keyword evidence="9" id="KW-0229">DNA integration</keyword>
<keyword evidence="4" id="KW-0540">Nuclease</keyword>
<dbReference type="Pfam" id="PF00078">
    <property type="entry name" value="RVT_1"/>
    <property type="match status" value="1"/>
</dbReference>
<evidence type="ECO:0000256" key="2">
    <source>
        <dbReference type="ARBA" id="ARBA00022679"/>
    </source>
</evidence>
<feature type="domain" description="Integrase-type" evidence="19">
    <location>
        <begin position="716"/>
        <end position="744"/>
    </location>
</feature>
<evidence type="ECO:0000256" key="6">
    <source>
        <dbReference type="ARBA" id="ARBA00022759"/>
    </source>
</evidence>
<proteinExistence type="inferred from homology"/>
<evidence type="ECO:0000256" key="11">
    <source>
        <dbReference type="ARBA" id="ARBA00023125"/>
    </source>
</evidence>
<evidence type="ECO:0000259" key="16">
    <source>
        <dbReference type="PROSITE" id="PS50878"/>
    </source>
</evidence>
<dbReference type="InterPro" id="IPR012337">
    <property type="entry name" value="RNaseH-like_sf"/>
</dbReference>
<evidence type="ECO:0000256" key="8">
    <source>
        <dbReference type="ARBA" id="ARBA00022833"/>
    </source>
</evidence>
<dbReference type="InterPro" id="IPR001584">
    <property type="entry name" value="Integrase_cat-core"/>
</dbReference>
<feature type="domain" description="Integrase catalytic" evidence="18">
    <location>
        <begin position="540"/>
        <end position="715"/>
    </location>
</feature>
<dbReference type="GO" id="GO:0015074">
    <property type="term" value="P:DNA integration"/>
    <property type="evidence" value="ECO:0007669"/>
    <property type="project" value="UniProtKB-KW"/>
</dbReference>
<dbReference type="InterPro" id="IPR036862">
    <property type="entry name" value="Integrase_C_dom_sf_retrovir"/>
</dbReference>
<feature type="DNA-binding region" description="Integrase-type" evidence="14">
    <location>
        <begin position="716"/>
        <end position="744"/>
    </location>
</feature>
<evidence type="ECO:0000259" key="17">
    <source>
        <dbReference type="PROSITE" id="PS50879"/>
    </source>
</evidence>
<dbReference type="GO" id="GO:0008270">
    <property type="term" value="F:zinc ion binding"/>
    <property type="evidence" value="ECO:0007669"/>
    <property type="project" value="UniProtKB-KW"/>
</dbReference>
<dbReference type="InterPro" id="IPR003308">
    <property type="entry name" value="Integrase_Zn-bd_dom_N"/>
</dbReference>
<keyword evidence="3" id="KW-0548">Nucleotidyltransferase</keyword>
<evidence type="ECO:0000256" key="13">
    <source>
        <dbReference type="PROSITE-ProRule" id="PRU00450"/>
    </source>
</evidence>
<dbReference type="PROSITE" id="PS51027">
    <property type="entry name" value="INTEGRASE_DBD"/>
    <property type="match status" value="1"/>
</dbReference>
<dbReference type="InterPro" id="IPR043128">
    <property type="entry name" value="Rev_trsase/Diguanyl_cyclase"/>
</dbReference>
<feature type="domain" description="Integrase-type" evidence="15">
    <location>
        <begin position="489"/>
        <end position="530"/>
    </location>
</feature>
<dbReference type="PROSITE" id="PS50878">
    <property type="entry name" value="RT_POL"/>
    <property type="match status" value="1"/>
</dbReference>
<dbReference type="PANTHER" id="PTHR41694:SF4">
    <property type="entry name" value="ENDOGENOUS RETROVIRUS GROUP K MEMBER 10 POL PROTEIN-RELATED"/>
    <property type="match status" value="1"/>
</dbReference>
<reference evidence="20" key="1">
    <citation type="submission" date="2025-08" db="UniProtKB">
        <authorList>
            <consortium name="Ensembl"/>
        </authorList>
    </citation>
    <scope>IDENTIFICATION</scope>
</reference>
<evidence type="ECO:0000256" key="1">
    <source>
        <dbReference type="ARBA" id="ARBA00010879"/>
    </source>
</evidence>
<dbReference type="Pfam" id="PF02022">
    <property type="entry name" value="Integrase_Zn"/>
    <property type="match status" value="1"/>
</dbReference>
<evidence type="ECO:0000256" key="5">
    <source>
        <dbReference type="ARBA" id="ARBA00022723"/>
    </source>
</evidence>
<organism evidence="20 21">
    <name type="scientific">Sus scrofa</name>
    <name type="common">Pig</name>
    <dbReference type="NCBI Taxonomy" id="9823"/>
    <lineage>
        <taxon>Eukaryota</taxon>
        <taxon>Metazoa</taxon>
        <taxon>Chordata</taxon>
        <taxon>Craniata</taxon>
        <taxon>Vertebrata</taxon>
        <taxon>Euteleostomi</taxon>
        <taxon>Mammalia</taxon>
        <taxon>Eutheria</taxon>
        <taxon>Laurasiatheria</taxon>
        <taxon>Artiodactyla</taxon>
        <taxon>Suina</taxon>
        <taxon>Suidae</taxon>
        <taxon>Sus</taxon>
    </lineage>
</organism>
<evidence type="ECO:0000313" key="21">
    <source>
        <dbReference type="Proteomes" id="UP000694728"/>
    </source>
</evidence>
<dbReference type="Pfam" id="PF00075">
    <property type="entry name" value="RNase_H"/>
    <property type="match status" value="1"/>
</dbReference>
<evidence type="ECO:0000256" key="7">
    <source>
        <dbReference type="ARBA" id="ARBA00022801"/>
    </source>
</evidence>
<name>A0A8D1IPK1_PIG</name>
<evidence type="ECO:0000259" key="19">
    <source>
        <dbReference type="PROSITE" id="PS51027"/>
    </source>
</evidence>
<keyword evidence="10" id="KW-0695">RNA-directed DNA polymerase</keyword>
<dbReference type="Pfam" id="PF06817">
    <property type="entry name" value="RVT_thumb"/>
    <property type="match status" value="1"/>
</dbReference>
<evidence type="ECO:0000256" key="14">
    <source>
        <dbReference type="PROSITE-ProRule" id="PRU00506"/>
    </source>
</evidence>
<dbReference type="PANTHER" id="PTHR41694">
    <property type="entry name" value="ENDOGENOUS RETROVIRUS GROUP K MEMBER POL PROTEIN"/>
    <property type="match status" value="1"/>
</dbReference>
<dbReference type="SUPFAM" id="SSF53098">
    <property type="entry name" value="Ribonuclease H-like"/>
    <property type="match status" value="1"/>
</dbReference>
<keyword evidence="13" id="KW-0863">Zinc-finger</keyword>
<dbReference type="Proteomes" id="UP000694728">
    <property type="component" value="Unplaced"/>
</dbReference>
<keyword evidence="12" id="KW-0511">Multifunctional enzyme</keyword>
<dbReference type="AlphaFoldDB" id="A0A8D1IPK1"/>
<evidence type="ECO:0000256" key="12">
    <source>
        <dbReference type="ARBA" id="ARBA00023268"/>
    </source>
</evidence>
<keyword evidence="2" id="KW-0808">Transferase</keyword>
<protein>
    <submittedName>
        <fullName evidence="20">Uncharacterized protein</fullName>
    </submittedName>
</protein>
<dbReference type="SUPFAM" id="SSF50122">
    <property type="entry name" value="DNA-binding domain of retroviral integrase"/>
    <property type="match status" value="1"/>
</dbReference>
<sequence length="744" mass="83956">MGALQPGLPSPSMIPANWLLIILDLKDCFFTIPLHPEDKEKFAFSVPVVNNIAPRKRYQWKVLPQGMLNSPTLCQYYVASVVEPVRRQFPKCYIVHYMDDILCAAPSQEQLTEVFQCLQTCLKGAGLVIAPEKIQMKSPYQYLGTVVERTTVHPQKVELRRDQISTLNDLQKLLGDINWLRPYLGIPTYELSNLFSLLRGDSKLNSPRSLTAEAEEELKKIESKIQNSQLSRVNLKQPIQLVIIPSPHSPTGILMQLENILEWLFLPNNVTKSLSPYLDLMAQLILKGRTRCVQMSGKDLNHVIVSLTIKEIQNCFQNHIGWQIAFADYVGSIDNHYPKNPVLQFIKRTQWILPKKVKESPIIDAPVIFTDGTSKGKAGYVANQSKIIRTPGLSAQQAELTAVIHALRDYPEPINILSDSAYVVHAAKMIEAATIKQNLPVLLFDLFTKLQTVVRERRYPFYITHIRAHTNLPGPLVAGNKEIDCLVTPVLQEAQHFHDLTHVNVRGLKKRFGITWAKAKTIVRQCPACQIINNPSQSEPGVNPRGLVQNALWQMDVTHYSSFGKLSFIHVCIDTYSKFIWATAQSGESAKHVIHHLYACFAVMGLPQAIKTDNGPAYISSQLKTFLDTWHISHSTGLPYNPQGQAIVEGANLYVKQALQKQKGGDTEIVKSQQTLLNKTLFTLNFLNLASDEKTAAERHSYTEQNKINFPHAEQPLIWWQDPLTNFWSPGKPITWGRGYACIS</sequence>
<dbReference type="SUPFAM" id="SSF46919">
    <property type="entry name" value="N-terminal Zn binding domain of HIV integrase"/>
    <property type="match status" value="1"/>
</dbReference>
<evidence type="ECO:0000313" key="20">
    <source>
        <dbReference type="Ensembl" id="ENSSSCP00045033021.1"/>
    </source>
</evidence>
<dbReference type="InterPro" id="IPR017856">
    <property type="entry name" value="Integrase-like_N"/>
</dbReference>
<dbReference type="GO" id="GO:0004523">
    <property type="term" value="F:RNA-DNA hybrid ribonuclease activity"/>
    <property type="evidence" value="ECO:0007669"/>
    <property type="project" value="InterPro"/>
</dbReference>
<dbReference type="Pfam" id="PF00665">
    <property type="entry name" value="rve"/>
    <property type="match status" value="1"/>
</dbReference>
<dbReference type="InterPro" id="IPR000477">
    <property type="entry name" value="RT_dom"/>
</dbReference>
<evidence type="ECO:0000256" key="3">
    <source>
        <dbReference type="ARBA" id="ARBA00022695"/>
    </source>
</evidence>
<dbReference type="Gene3D" id="3.30.420.10">
    <property type="entry name" value="Ribonuclease H-like superfamily/Ribonuclease H"/>
    <property type="match status" value="2"/>
</dbReference>
<dbReference type="InterPro" id="IPR002156">
    <property type="entry name" value="RNaseH_domain"/>
</dbReference>
<dbReference type="PROSITE" id="PS50994">
    <property type="entry name" value="INTEGRASE"/>
    <property type="match status" value="1"/>
</dbReference>
<evidence type="ECO:0000256" key="10">
    <source>
        <dbReference type="ARBA" id="ARBA00022918"/>
    </source>
</evidence>
<dbReference type="PROSITE" id="PS50879">
    <property type="entry name" value="RNASE_H_1"/>
    <property type="match status" value="1"/>
</dbReference>
<dbReference type="Gene3D" id="2.30.30.10">
    <property type="entry name" value="Integrase, C-terminal domain superfamily, retroviral"/>
    <property type="match status" value="1"/>
</dbReference>
<dbReference type="GO" id="GO:0003677">
    <property type="term" value="F:DNA binding"/>
    <property type="evidence" value="ECO:0007669"/>
    <property type="project" value="UniProtKB-KW"/>
</dbReference>
<dbReference type="InterPro" id="IPR010661">
    <property type="entry name" value="RVT_thumb"/>
</dbReference>
<keyword evidence="6" id="KW-0255">Endonuclease</keyword>
<dbReference type="Gene3D" id="3.30.70.270">
    <property type="match status" value="3"/>
</dbReference>